<gene>
    <name evidence="3" type="ORF">K227x_27790</name>
</gene>
<evidence type="ECO:0000313" key="3">
    <source>
        <dbReference type="EMBL" id="QDT04388.1"/>
    </source>
</evidence>
<feature type="signal peptide" evidence="2">
    <location>
        <begin position="1"/>
        <end position="21"/>
    </location>
</feature>
<feature type="chain" id="PRO_5022100339" description="Lipoprotein" evidence="2">
    <location>
        <begin position="22"/>
        <end position="332"/>
    </location>
</feature>
<dbReference type="KEGG" id="rlc:K227x_27790"/>
<dbReference type="AlphaFoldDB" id="A0A517NBJ7"/>
<dbReference type="Proteomes" id="UP000318538">
    <property type="component" value="Chromosome"/>
</dbReference>
<evidence type="ECO:0000256" key="1">
    <source>
        <dbReference type="SAM" id="MobiDB-lite"/>
    </source>
</evidence>
<keyword evidence="4" id="KW-1185">Reference proteome</keyword>
<dbReference type="EMBL" id="CP036525">
    <property type="protein sequence ID" value="QDT04388.1"/>
    <property type="molecule type" value="Genomic_DNA"/>
</dbReference>
<proteinExistence type="predicted"/>
<keyword evidence="2" id="KW-0732">Signal</keyword>
<reference evidence="3 4" key="1">
    <citation type="submission" date="2019-02" db="EMBL/GenBank/DDBJ databases">
        <title>Deep-cultivation of Planctomycetes and their phenomic and genomic characterization uncovers novel biology.</title>
        <authorList>
            <person name="Wiegand S."/>
            <person name="Jogler M."/>
            <person name="Boedeker C."/>
            <person name="Pinto D."/>
            <person name="Vollmers J."/>
            <person name="Rivas-Marin E."/>
            <person name="Kohn T."/>
            <person name="Peeters S.H."/>
            <person name="Heuer A."/>
            <person name="Rast P."/>
            <person name="Oberbeckmann S."/>
            <person name="Bunk B."/>
            <person name="Jeske O."/>
            <person name="Meyerdierks A."/>
            <person name="Storesund J.E."/>
            <person name="Kallscheuer N."/>
            <person name="Luecker S."/>
            <person name="Lage O.M."/>
            <person name="Pohl T."/>
            <person name="Merkel B.J."/>
            <person name="Hornburger P."/>
            <person name="Mueller R.-W."/>
            <person name="Bruemmer F."/>
            <person name="Labrenz M."/>
            <person name="Spormann A.M."/>
            <person name="Op den Camp H."/>
            <person name="Overmann J."/>
            <person name="Amann R."/>
            <person name="Jetten M.S.M."/>
            <person name="Mascher T."/>
            <person name="Medema M.H."/>
            <person name="Devos D.P."/>
            <person name="Kaster A.-K."/>
            <person name="Ovreas L."/>
            <person name="Rohde M."/>
            <person name="Galperin M.Y."/>
            <person name="Jogler C."/>
        </authorList>
    </citation>
    <scope>NUCLEOTIDE SEQUENCE [LARGE SCALE GENOMIC DNA]</scope>
    <source>
        <strain evidence="3 4">K22_7</strain>
    </source>
</reference>
<evidence type="ECO:0000313" key="4">
    <source>
        <dbReference type="Proteomes" id="UP000318538"/>
    </source>
</evidence>
<evidence type="ECO:0008006" key="5">
    <source>
        <dbReference type="Google" id="ProtNLM"/>
    </source>
</evidence>
<name>A0A517NBJ7_9BACT</name>
<dbReference type="RefSeq" id="WP_145169981.1">
    <property type="nucleotide sequence ID" value="NZ_CP036525.1"/>
</dbReference>
<evidence type="ECO:0000256" key="2">
    <source>
        <dbReference type="SAM" id="SignalP"/>
    </source>
</evidence>
<protein>
    <recommendedName>
        <fullName evidence="5">Lipoprotein</fullName>
    </recommendedName>
</protein>
<accession>A0A517NBJ7</accession>
<feature type="region of interest" description="Disordered" evidence="1">
    <location>
        <begin position="310"/>
        <end position="332"/>
    </location>
</feature>
<dbReference type="OrthoDB" id="279598at2"/>
<organism evidence="3 4">
    <name type="scientific">Rubripirellula lacrimiformis</name>
    <dbReference type="NCBI Taxonomy" id="1930273"/>
    <lineage>
        <taxon>Bacteria</taxon>
        <taxon>Pseudomonadati</taxon>
        <taxon>Planctomycetota</taxon>
        <taxon>Planctomycetia</taxon>
        <taxon>Pirellulales</taxon>
        <taxon>Pirellulaceae</taxon>
        <taxon>Rubripirellula</taxon>
    </lineage>
</organism>
<sequence length="332" mass="36002" precursor="true">MRAFGIIAMGFVLFVSGGATCARRQPAIPYPPPPVVFNETPTLQEVATVVNRTANVQQLSTNSASIELLSMPSVPRLSATMNLQREKNFRLRGSIPILLGMGFDMGSNQDVFWFEVPEDMSKKLYYASHQAYQQQLDRAILPVDPTWIMDALGLAQIDPNTVVAGPILLPDGKLQVRSTIASSIGNYQRDLFIEPKAGYVTDQYLYNPSGQLVAQSQASNHRYYEAQQCVLPHRVDLNLVPGAGMGPPLTMRIDISDYTVNQLLSGDPNLFTMPTSASRQVDLTTLSGGMPMAATGTSPNTSTGIGTRPIVSGPSEYSADASSAYPLRGTIR</sequence>